<feature type="transmembrane region" description="Helical" evidence="1">
    <location>
        <begin position="20"/>
        <end position="40"/>
    </location>
</feature>
<evidence type="ECO:0000313" key="2">
    <source>
        <dbReference type="EMBL" id="KAF9527992.1"/>
    </source>
</evidence>
<evidence type="ECO:0000313" key="3">
    <source>
        <dbReference type="Proteomes" id="UP000807306"/>
    </source>
</evidence>
<protein>
    <recommendedName>
        <fullName evidence="4">Transmembrane protein</fullName>
    </recommendedName>
</protein>
<evidence type="ECO:0008006" key="4">
    <source>
        <dbReference type="Google" id="ProtNLM"/>
    </source>
</evidence>
<feature type="transmembrane region" description="Helical" evidence="1">
    <location>
        <begin position="120"/>
        <end position="141"/>
    </location>
</feature>
<gene>
    <name evidence="2" type="ORF">CPB83DRAFT_894710</name>
</gene>
<reference evidence="2" key="1">
    <citation type="submission" date="2020-11" db="EMBL/GenBank/DDBJ databases">
        <authorList>
            <consortium name="DOE Joint Genome Institute"/>
            <person name="Ahrendt S."/>
            <person name="Riley R."/>
            <person name="Andreopoulos W."/>
            <person name="Labutti K."/>
            <person name="Pangilinan J."/>
            <person name="Ruiz-Duenas F.J."/>
            <person name="Barrasa J.M."/>
            <person name="Sanchez-Garcia M."/>
            <person name="Camarero S."/>
            <person name="Miyauchi S."/>
            <person name="Serrano A."/>
            <person name="Linde D."/>
            <person name="Babiker R."/>
            <person name="Drula E."/>
            <person name="Ayuso-Fernandez I."/>
            <person name="Pacheco R."/>
            <person name="Padilla G."/>
            <person name="Ferreira P."/>
            <person name="Barriuso J."/>
            <person name="Kellner H."/>
            <person name="Castanera R."/>
            <person name="Alfaro M."/>
            <person name="Ramirez L."/>
            <person name="Pisabarro A.G."/>
            <person name="Kuo A."/>
            <person name="Tritt A."/>
            <person name="Lipzen A."/>
            <person name="He G."/>
            <person name="Yan M."/>
            <person name="Ng V."/>
            <person name="Cullen D."/>
            <person name="Martin F."/>
            <person name="Rosso M.-N."/>
            <person name="Henrissat B."/>
            <person name="Hibbett D."/>
            <person name="Martinez A.T."/>
            <person name="Grigoriev I.V."/>
        </authorList>
    </citation>
    <scope>NUCLEOTIDE SEQUENCE</scope>
    <source>
        <strain evidence="2">CBS 506.95</strain>
    </source>
</reference>
<dbReference type="Proteomes" id="UP000807306">
    <property type="component" value="Unassembled WGS sequence"/>
</dbReference>
<dbReference type="OrthoDB" id="3197626at2759"/>
<organism evidence="2 3">
    <name type="scientific">Crepidotus variabilis</name>
    <dbReference type="NCBI Taxonomy" id="179855"/>
    <lineage>
        <taxon>Eukaryota</taxon>
        <taxon>Fungi</taxon>
        <taxon>Dikarya</taxon>
        <taxon>Basidiomycota</taxon>
        <taxon>Agaricomycotina</taxon>
        <taxon>Agaricomycetes</taxon>
        <taxon>Agaricomycetidae</taxon>
        <taxon>Agaricales</taxon>
        <taxon>Agaricineae</taxon>
        <taxon>Crepidotaceae</taxon>
        <taxon>Crepidotus</taxon>
    </lineage>
</organism>
<dbReference type="AlphaFoldDB" id="A0A9P6EF84"/>
<keyword evidence="1" id="KW-0812">Transmembrane</keyword>
<comment type="caution">
    <text evidence="2">The sequence shown here is derived from an EMBL/GenBank/DDBJ whole genome shotgun (WGS) entry which is preliminary data.</text>
</comment>
<feature type="transmembrane region" description="Helical" evidence="1">
    <location>
        <begin position="52"/>
        <end position="74"/>
    </location>
</feature>
<accession>A0A9P6EF84</accession>
<name>A0A9P6EF84_9AGAR</name>
<feature type="transmembrane region" description="Helical" evidence="1">
    <location>
        <begin position="161"/>
        <end position="184"/>
    </location>
</feature>
<keyword evidence="1" id="KW-0472">Membrane</keyword>
<dbReference type="EMBL" id="MU157856">
    <property type="protein sequence ID" value="KAF9527992.1"/>
    <property type="molecule type" value="Genomic_DNA"/>
</dbReference>
<feature type="transmembrane region" description="Helical" evidence="1">
    <location>
        <begin position="220"/>
        <end position="244"/>
    </location>
</feature>
<proteinExistence type="predicted"/>
<sequence>MVDWNSPTVINATAQTSKYVGHIAFGIYLYDYIASLWFEYDFLRGKKKFKWPLVFYFANRYSMLGYLIASVTVYNFPSNYRINCRVVYGLLMSFGEVSRGLASVNFALRTIAVWSKNRFVIAGLSVAILGECAIVIIGIRSTTSTFIDGFGCVPHLEEATLYWLTVLFIYSACFDLTILVLNVSKLGLPIGRAFKLPNSLVTLIINQGIMYYFVSLTCDLIAVTVLLLDLNFVMAFMAVPADLLSTMVACRAVRSLTNRAYENQTEGQYMPSALFFAEPHSRPHTHGNTTTSPYRHNQIGIEMKTTVSPQNDSKELYREEV</sequence>
<keyword evidence="3" id="KW-1185">Reference proteome</keyword>
<evidence type="ECO:0000256" key="1">
    <source>
        <dbReference type="SAM" id="Phobius"/>
    </source>
</evidence>
<keyword evidence="1" id="KW-1133">Transmembrane helix</keyword>